<evidence type="ECO:0000313" key="1">
    <source>
        <dbReference type="EMBL" id="KNZ62928.1"/>
    </source>
</evidence>
<protein>
    <submittedName>
        <fullName evidence="1">Uncharacterized protein</fullName>
    </submittedName>
</protein>
<reference evidence="1 2" key="1">
    <citation type="submission" date="2015-08" db="EMBL/GenBank/DDBJ databases">
        <title>Next Generation Sequencing and Analysis of the Genome of Puccinia sorghi L Schw, the Causal Agent of Maize Common Rust.</title>
        <authorList>
            <person name="Rochi L."/>
            <person name="Burguener G."/>
            <person name="Darino M."/>
            <person name="Turjanski A."/>
            <person name="Kreff E."/>
            <person name="Dieguez M.J."/>
            <person name="Sacco F."/>
        </authorList>
    </citation>
    <scope>NUCLEOTIDE SEQUENCE [LARGE SCALE GENOMIC DNA]</scope>
    <source>
        <strain evidence="1 2">RO10H11247</strain>
    </source>
</reference>
<name>A0A0L6VQE8_9BASI</name>
<sequence>VDPVVRTGIHAMLGLDQSNKELIQLQIELWCALSWTLSHLKKLGTDMNKTVT</sequence>
<dbReference type="EMBL" id="LAVV01002301">
    <property type="protein sequence ID" value="KNZ62928.1"/>
    <property type="molecule type" value="Genomic_DNA"/>
</dbReference>
<dbReference type="OrthoDB" id="2976829at2759"/>
<proteinExistence type="predicted"/>
<evidence type="ECO:0000313" key="2">
    <source>
        <dbReference type="Proteomes" id="UP000037035"/>
    </source>
</evidence>
<dbReference type="Proteomes" id="UP000037035">
    <property type="component" value="Unassembled WGS sequence"/>
</dbReference>
<dbReference type="STRING" id="27349.A0A0L6VQE8"/>
<dbReference type="VEuPathDB" id="FungiDB:VP01_12071g2"/>
<dbReference type="AlphaFoldDB" id="A0A0L6VQE8"/>
<organism evidence="1 2">
    <name type="scientific">Puccinia sorghi</name>
    <dbReference type="NCBI Taxonomy" id="27349"/>
    <lineage>
        <taxon>Eukaryota</taxon>
        <taxon>Fungi</taxon>
        <taxon>Dikarya</taxon>
        <taxon>Basidiomycota</taxon>
        <taxon>Pucciniomycotina</taxon>
        <taxon>Pucciniomycetes</taxon>
        <taxon>Pucciniales</taxon>
        <taxon>Pucciniaceae</taxon>
        <taxon>Puccinia</taxon>
    </lineage>
</organism>
<feature type="non-terminal residue" evidence="1">
    <location>
        <position position="1"/>
    </location>
</feature>
<accession>A0A0L6VQE8</accession>
<gene>
    <name evidence="1" type="ORF">VP01_12071g2</name>
</gene>
<keyword evidence="2" id="KW-1185">Reference proteome</keyword>
<comment type="caution">
    <text evidence="1">The sequence shown here is derived from an EMBL/GenBank/DDBJ whole genome shotgun (WGS) entry which is preliminary data.</text>
</comment>